<comment type="similarity">
    <text evidence="1">Belongs to the methyltransferase superfamily. LaeA methyltransferase family.</text>
</comment>
<evidence type="ECO:0000313" key="3">
    <source>
        <dbReference type="EMBL" id="KAJ9134254.1"/>
    </source>
</evidence>
<gene>
    <name evidence="3" type="ORF">NKR23_g10278</name>
</gene>
<comment type="caution">
    <text evidence="3">The sequence shown here is derived from an EMBL/GenBank/DDBJ whole genome shotgun (WGS) entry which is preliminary data.</text>
</comment>
<keyword evidence="4" id="KW-1185">Reference proteome</keyword>
<dbReference type="Gene3D" id="3.40.50.150">
    <property type="entry name" value="Vaccinia Virus protein VP39"/>
    <property type="match status" value="1"/>
</dbReference>
<dbReference type="GO" id="GO:0032259">
    <property type="term" value="P:methylation"/>
    <property type="evidence" value="ECO:0007669"/>
    <property type="project" value="UniProtKB-KW"/>
</dbReference>
<keyword evidence="3" id="KW-0808">Transferase</keyword>
<dbReference type="GO" id="GO:0008168">
    <property type="term" value="F:methyltransferase activity"/>
    <property type="evidence" value="ECO:0007669"/>
    <property type="project" value="UniProtKB-KW"/>
</dbReference>
<feature type="compositionally biased region" description="Low complexity" evidence="2">
    <location>
        <begin position="11"/>
        <end position="28"/>
    </location>
</feature>
<reference evidence="3" key="1">
    <citation type="submission" date="2022-07" db="EMBL/GenBank/DDBJ databases">
        <title>Fungi with potential for degradation of polypropylene.</title>
        <authorList>
            <person name="Gostincar C."/>
        </authorList>
    </citation>
    <scope>NUCLEOTIDE SEQUENCE</scope>
    <source>
        <strain evidence="3">EXF-13308</strain>
    </source>
</reference>
<dbReference type="SUPFAM" id="SSF53335">
    <property type="entry name" value="S-adenosyl-L-methionine-dependent methyltransferases"/>
    <property type="match status" value="1"/>
</dbReference>
<dbReference type="Proteomes" id="UP001174694">
    <property type="component" value="Unassembled WGS sequence"/>
</dbReference>
<dbReference type="InterPro" id="IPR029063">
    <property type="entry name" value="SAM-dependent_MTases_sf"/>
</dbReference>
<keyword evidence="3" id="KW-0489">Methyltransferase</keyword>
<dbReference type="PANTHER" id="PTHR43591:SF10">
    <property type="entry name" value="ABC TRANSMEMBRANE TYPE-1 DOMAIN-CONTAINING PROTEIN-RELATED"/>
    <property type="match status" value="1"/>
</dbReference>
<dbReference type="Pfam" id="PF13489">
    <property type="entry name" value="Methyltransf_23"/>
    <property type="match status" value="1"/>
</dbReference>
<accession>A0AA38R5H7</accession>
<feature type="region of interest" description="Disordered" evidence="2">
    <location>
        <begin position="1"/>
        <end position="37"/>
    </location>
</feature>
<evidence type="ECO:0000256" key="1">
    <source>
        <dbReference type="ARBA" id="ARBA00038158"/>
    </source>
</evidence>
<evidence type="ECO:0000313" key="4">
    <source>
        <dbReference type="Proteomes" id="UP001174694"/>
    </source>
</evidence>
<dbReference type="AlphaFoldDB" id="A0AA38R5H7"/>
<proteinExistence type="inferred from homology"/>
<dbReference type="CDD" id="cd02440">
    <property type="entry name" value="AdoMet_MTases"/>
    <property type="match status" value="1"/>
</dbReference>
<feature type="compositionally biased region" description="Pro residues" evidence="2">
    <location>
        <begin position="1"/>
        <end position="10"/>
    </location>
</feature>
<evidence type="ECO:0000256" key="2">
    <source>
        <dbReference type="SAM" id="MobiDB-lite"/>
    </source>
</evidence>
<sequence length="344" mass="38235">MSSASPPPPQESANASPAVEVDPGVVPGEEIDPADSAVGVSSIESTASLTESILAYRVLQGRRYQSSKTTEYWAPNDEQQNEGLDILHNGFTMLLSDRLFLAPIGDKPERVLDVATGTGIWAIDVADQFPGAEVTGTDISPIQPPWVPPNLKFVIDDLNLEWTWPENHFDYIHLRVLYGCVADWGELYRKTFRHLKPGGWVESMEMDTKLESDHIQFREQEALDGWAELFVQAGEKMGRSFAISQGHTMKDLMEGAGFVDIVERKIKMPIGSWPKDPKLQQAGLLIKYALEQSLEGLPMFIGTQVMGWAPEEISVLVAKVRKEVKTKSNCSYVTTTIVYGRKPE</sequence>
<dbReference type="PANTHER" id="PTHR43591">
    <property type="entry name" value="METHYLTRANSFERASE"/>
    <property type="match status" value="1"/>
</dbReference>
<organism evidence="3 4">
    <name type="scientific">Pleurostoma richardsiae</name>
    <dbReference type="NCBI Taxonomy" id="41990"/>
    <lineage>
        <taxon>Eukaryota</taxon>
        <taxon>Fungi</taxon>
        <taxon>Dikarya</taxon>
        <taxon>Ascomycota</taxon>
        <taxon>Pezizomycotina</taxon>
        <taxon>Sordariomycetes</taxon>
        <taxon>Sordariomycetidae</taxon>
        <taxon>Calosphaeriales</taxon>
        <taxon>Pleurostomataceae</taxon>
        <taxon>Pleurostoma</taxon>
    </lineage>
</organism>
<protein>
    <submittedName>
        <fullName evidence="3">Methyltransferase domain-containing protein</fullName>
    </submittedName>
</protein>
<name>A0AA38R5H7_9PEZI</name>
<dbReference type="EMBL" id="JANBVO010000044">
    <property type="protein sequence ID" value="KAJ9134254.1"/>
    <property type="molecule type" value="Genomic_DNA"/>
</dbReference>